<dbReference type="STRING" id="299262.BWR18_01705"/>
<feature type="transmembrane region" description="Helical" evidence="1">
    <location>
        <begin position="17"/>
        <end position="42"/>
    </location>
</feature>
<feature type="transmembrane region" description="Helical" evidence="1">
    <location>
        <begin position="90"/>
        <end position="112"/>
    </location>
</feature>
<dbReference type="EMBL" id="CP019312">
    <property type="protein sequence ID" value="APX10553.1"/>
    <property type="molecule type" value="Genomic_DNA"/>
</dbReference>
<dbReference type="OrthoDB" id="7839740at2"/>
<gene>
    <name evidence="2" type="ORF">BWR18_01705</name>
</gene>
<dbReference type="Pfam" id="PF06197">
    <property type="entry name" value="DUF998"/>
    <property type="match status" value="1"/>
</dbReference>
<feature type="transmembrane region" description="Helical" evidence="1">
    <location>
        <begin position="62"/>
        <end position="83"/>
    </location>
</feature>
<keyword evidence="1" id="KW-0472">Membrane</keyword>
<keyword evidence="1" id="KW-0812">Transmembrane</keyword>
<dbReference type="KEGG" id="tom:BWR18_01705"/>
<feature type="transmembrane region" description="Helical" evidence="1">
    <location>
        <begin position="156"/>
        <end position="174"/>
    </location>
</feature>
<dbReference type="Proteomes" id="UP000186336">
    <property type="component" value="Chromosome"/>
</dbReference>
<evidence type="ECO:0000256" key="1">
    <source>
        <dbReference type="SAM" id="Phobius"/>
    </source>
</evidence>
<feature type="transmembrane region" description="Helical" evidence="1">
    <location>
        <begin position="124"/>
        <end position="144"/>
    </location>
</feature>
<feature type="transmembrane region" description="Helical" evidence="1">
    <location>
        <begin position="186"/>
        <end position="203"/>
    </location>
</feature>
<dbReference type="InterPro" id="IPR009339">
    <property type="entry name" value="DUF998"/>
</dbReference>
<reference evidence="2 3" key="1">
    <citation type="submission" date="2017-01" db="EMBL/GenBank/DDBJ databases">
        <title>Complete genome of Tateyamaria omphalii DOK1-4 isolated from seawater in Dokdo.</title>
        <authorList>
            <person name="Kim J.H."/>
            <person name="Chi W.-J."/>
        </authorList>
    </citation>
    <scope>NUCLEOTIDE SEQUENCE [LARGE SCALE GENOMIC DNA]</scope>
    <source>
        <strain evidence="2 3">DOK1-4</strain>
    </source>
</reference>
<name>A0A1P8MRD9_9RHOB</name>
<sequence length="211" mass="22930">MDHERNHDALNELRPELLVFCGAVGALGNIAPLAAMLMAMAFAEHDFMADTISDLGRGPHKWIMDTGFYLGATGMLALSIGTAHYHIGRFWWSLGVFVLALLALVITLLGLWDDLTAQGDNWTVHVWLTFLLGPLYLAGPLVMAGAIARISAALRGAFIASAILWIVFATGFKLAPDSYDGALEKIAVAATLIWTLPLAWILWRQGRNSLS</sequence>
<evidence type="ECO:0000313" key="3">
    <source>
        <dbReference type="Proteomes" id="UP000186336"/>
    </source>
</evidence>
<dbReference type="AlphaFoldDB" id="A0A1P8MRD9"/>
<organism evidence="2 3">
    <name type="scientific">Tateyamaria omphalii</name>
    <dbReference type="NCBI Taxonomy" id="299262"/>
    <lineage>
        <taxon>Bacteria</taxon>
        <taxon>Pseudomonadati</taxon>
        <taxon>Pseudomonadota</taxon>
        <taxon>Alphaproteobacteria</taxon>
        <taxon>Rhodobacterales</taxon>
        <taxon>Roseobacteraceae</taxon>
        <taxon>Tateyamaria</taxon>
    </lineage>
</organism>
<keyword evidence="3" id="KW-1185">Reference proteome</keyword>
<keyword evidence="1" id="KW-1133">Transmembrane helix</keyword>
<evidence type="ECO:0008006" key="4">
    <source>
        <dbReference type="Google" id="ProtNLM"/>
    </source>
</evidence>
<protein>
    <recommendedName>
        <fullName evidence="4">DUF998 domain-containing protein</fullName>
    </recommendedName>
</protein>
<accession>A0A1P8MRD9</accession>
<evidence type="ECO:0000313" key="2">
    <source>
        <dbReference type="EMBL" id="APX10553.1"/>
    </source>
</evidence>
<proteinExistence type="predicted"/>
<dbReference type="RefSeq" id="WP_076626420.1">
    <property type="nucleotide sequence ID" value="NZ_CP019312.1"/>
</dbReference>